<proteinExistence type="inferred from homology"/>
<dbReference type="GO" id="GO:0140911">
    <property type="term" value="F:pore-forming activity"/>
    <property type="evidence" value="ECO:0007669"/>
    <property type="project" value="InterPro"/>
</dbReference>
<dbReference type="PANTHER" id="PTHR20855:SF3">
    <property type="entry name" value="LD03007P"/>
    <property type="match status" value="1"/>
</dbReference>
<feature type="binding site" evidence="7">
    <location>
        <position position="193"/>
    </location>
    <ligand>
        <name>Zn(2+)</name>
        <dbReference type="ChEBI" id="CHEBI:29105"/>
    </ligand>
</feature>
<dbReference type="EMBL" id="AQQV01000001">
    <property type="protein sequence ID" value="ORE89355.1"/>
    <property type="molecule type" value="Genomic_DNA"/>
</dbReference>
<evidence type="ECO:0000256" key="5">
    <source>
        <dbReference type="ARBA" id="ARBA00022989"/>
    </source>
</evidence>
<dbReference type="InterPro" id="IPR005744">
    <property type="entry name" value="Hy-lIII"/>
</dbReference>
<dbReference type="RefSeq" id="WP_240499423.1">
    <property type="nucleotide sequence ID" value="NZ_AQQV01000001.1"/>
</dbReference>
<evidence type="ECO:0000256" key="8">
    <source>
        <dbReference type="SAM" id="Phobius"/>
    </source>
</evidence>
<dbReference type="Pfam" id="PF03006">
    <property type="entry name" value="HlyIII"/>
    <property type="match status" value="1"/>
</dbReference>
<feature type="transmembrane region" description="Helical" evidence="8">
    <location>
        <begin position="84"/>
        <end position="102"/>
    </location>
</feature>
<dbReference type="GO" id="GO:0005886">
    <property type="term" value="C:plasma membrane"/>
    <property type="evidence" value="ECO:0007669"/>
    <property type="project" value="UniProtKB-SubCell"/>
</dbReference>
<evidence type="ECO:0000256" key="2">
    <source>
        <dbReference type="ARBA" id="ARBA00008488"/>
    </source>
</evidence>
<evidence type="ECO:0000256" key="4">
    <source>
        <dbReference type="ARBA" id="ARBA00022692"/>
    </source>
</evidence>
<feature type="binding site" evidence="7">
    <location>
        <position position="67"/>
    </location>
    <ligand>
        <name>Zn(2+)</name>
        <dbReference type="ChEBI" id="CHEBI:29105"/>
    </ligand>
</feature>
<keyword evidence="4 8" id="KW-0812">Transmembrane</keyword>
<evidence type="ECO:0000256" key="6">
    <source>
        <dbReference type="ARBA" id="ARBA00023136"/>
    </source>
</evidence>
<feature type="transmembrane region" description="Helical" evidence="8">
    <location>
        <begin position="194"/>
        <end position="212"/>
    </location>
</feature>
<keyword evidence="3" id="KW-1003">Cell membrane</keyword>
<organism evidence="9 10">
    <name type="scientific">Oceanococcus atlanticus</name>
    <dbReference type="NCBI Taxonomy" id="1317117"/>
    <lineage>
        <taxon>Bacteria</taxon>
        <taxon>Pseudomonadati</taxon>
        <taxon>Pseudomonadota</taxon>
        <taxon>Gammaproteobacteria</taxon>
        <taxon>Chromatiales</taxon>
        <taxon>Oceanococcaceae</taxon>
        <taxon>Oceanococcus</taxon>
    </lineage>
</organism>
<evidence type="ECO:0000256" key="3">
    <source>
        <dbReference type="ARBA" id="ARBA00022475"/>
    </source>
</evidence>
<comment type="subcellular location">
    <subcellularLocation>
        <location evidence="1">Cell membrane</location>
        <topology evidence="1">Multi-pass membrane protein</topology>
    </subcellularLocation>
</comment>
<feature type="transmembrane region" description="Helical" evidence="8">
    <location>
        <begin position="135"/>
        <end position="155"/>
    </location>
</feature>
<feature type="binding site" evidence="7">
    <location>
        <position position="189"/>
    </location>
    <ligand>
        <name>Zn(2+)</name>
        <dbReference type="ChEBI" id="CHEBI:29105"/>
    </ligand>
</feature>
<dbReference type="GO" id="GO:0046872">
    <property type="term" value="F:metal ion binding"/>
    <property type="evidence" value="ECO:0007669"/>
    <property type="project" value="UniProtKB-KW"/>
</dbReference>
<keyword evidence="10" id="KW-1185">Reference proteome</keyword>
<comment type="caution">
    <text evidence="9">The sequence shown here is derived from an EMBL/GenBank/DDBJ whole genome shotgun (WGS) entry which is preliminary data.</text>
</comment>
<feature type="transmembrane region" description="Helical" evidence="8">
    <location>
        <begin position="108"/>
        <end position="128"/>
    </location>
</feature>
<dbReference type="Proteomes" id="UP000192342">
    <property type="component" value="Unassembled WGS sequence"/>
</dbReference>
<protein>
    <submittedName>
        <fullName evidence="9">Hemolysin III family channel protein</fullName>
    </submittedName>
</protein>
<comment type="similarity">
    <text evidence="2">Belongs to the UPF0073 (Hly-III) family.</text>
</comment>
<keyword evidence="7" id="KW-0862">Zinc</keyword>
<dbReference type="InterPro" id="IPR004254">
    <property type="entry name" value="AdipoR/HlyIII-related"/>
</dbReference>
<feature type="transmembrane region" description="Helical" evidence="8">
    <location>
        <begin position="12"/>
        <end position="37"/>
    </location>
</feature>
<accession>A0A1Y1SI61</accession>
<evidence type="ECO:0000313" key="10">
    <source>
        <dbReference type="Proteomes" id="UP000192342"/>
    </source>
</evidence>
<dbReference type="NCBIfam" id="TIGR01065">
    <property type="entry name" value="hlyIII"/>
    <property type="match status" value="1"/>
</dbReference>
<keyword evidence="6 8" id="KW-0472">Membrane</keyword>
<name>A0A1Y1SI61_9GAMM</name>
<evidence type="ECO:0000313" key="9">
    <source>
        <dbReference type="EMBL" id="ORE89355.1"/>
    </source>
</evidence>
<reference evidence="9 10" key="1">
    <citation type="submission" date="2013-04" db="EMBL/GenBank/DDBJ databases">
        <title>Oceanococcus atlanticus 22II-S10r2 Genome Sequencing.</title>
        <authorList>
            <person name="Lai Q."/>
            <person name="Li G."/>
            <person name="Shao Z."/>
        </authorList>
    </citation>
    <scope>NUCLEOTIDE SEQUENCE [LARGE SCALE GENOMIC DNA]</scope>
    <source>
        <strain evidence="9 10">22II-S10r2</strain>
    </source>
</reference>
<evidence type="ECO:0000256" key="7">
    <source>
        <dbReference type="PIRSR" id="PIRSR604254-1"/>
    </source>
</evidence>
<dbReference type="AlphaFoldDB" id="A0A1Y1SI61"/>
<feature type="transmembrane region" description="Helical" evidence="8">
    <location>
        <begin position="43"/>
        <end position="63"/>
    </location>
</feature>
<gene>
    <name evidence="9" type="ORF">ATO7_05730</name>
</gene>
<feature type="transmembrane region" description="Helical" evidence="8">
    <location>
        <begin position="161"/>
        <end position="182"/>
    </location>
</feature>
<evidence type="ECO:0000256" key="1">
    <source>
        <dbReference type="ARBA" id="ARBA00004651"/>
    </source>
</evidence>
<dbReference type="STRING" id="1317117.ATO7_05730"/>
<sequence length="218" mass="23470">MKVHRPYTINEKIAHAVSHGVAAVASIVGLAVLVAYASLYGSMLHVVAVSIFGGSLILLYTASTLYHSIPIPAAEPVLHTLDHAAIYVLIAGTYTPFALVCLEGAVRWWLFGLVWSMALAGVIFKLFFTGRFDKLSVGLYLAMGWLVVAFAKPVLEAVPLAGLAWLAAGGVSYTVGAAFYLWRSLPYNHTIWHVFVVLGSVLQYLAVLWYVVPGPPAA</sequence>
<keyword evidence="7" id="KW-0479">Metal-binding</keyword>
<keyword evidence="5 8" id="KW-1133">Transmembrane helix</keyword>
<dbReference type="PANTHER" id="PTHR20855">
    <property type="entry name" value="ADIPOR/PROGESTIN RECEPTOR-RELATED"/>
    <property type="match status" value="1"/>
</dbReference>